<dbReference type="AlphaFoldDB" id="A0A955LH95"/>
<reference evidence="1" key="1">
    <citation type="submission" date="2020-04" db="EMBL/GenBank/DDBJ databases">
        <authorList>
            <person name="Zhang T."/>
        </authorList>
    </citation>
    <scope>NUCLEOTIDE SEQUENCE</scope>
    <source>
        <strain evidence="1">HKST-UBA01</strain>
    </source>
</reference>
<gene>
    <name evidence="1" type="ORF">KC571_03610</name>
</gene>
<accession>A0A955LH95</accession>
<name>A0A955LH95_UNCKA</name>
<protein>
    <submittedName>
        <fullName evidence="1">Uncharacterized protein</fullName>
    </submittedName>
</protein>
<reference evidence="1" key="2">
    <citation type="journal article" date="2021" name="Microbiome">
        <title>Successional dynamics and alternative stable states in a saline activated sludge microbial community over 9 years.</title>
        <authorList>
            <person name="Wang Y."/>
            <person name="Ye J."/>
            <person name="Ju F."/>
            <person name="Liu L."/>
            <person name="Boyd J.A."/>
            <person name="Deng Y."/>
            <person name="Parks D.H."/>
            <person name="Jiang X."/>
            <person name="Yin X."/>
            <person name="Woodcroft B.J."/>
            <person name="Tyson G.W."/>
            <person name="Hugenholtz P."/>
            <person name="Polz M.F."/>
            <person name="Zhang T."/>
        </authorList>
    </citation>
    <scope>NUCLEOTIDE SEQUENCE</scope>
    <source>
        <strain evidence="1">HKST-UBA01</strain>
    </source>
</reference>
<evidence type="ECO:0000313" key="1">
    <source>
        <dbReference type="EMBL" id="MCA9390466.1"/>
    </source>
</evidence>
<comment type="caution">
    <text evidence="1">The sequence shown here is derived from an EMBL/GenBank/DDBJ whole genome shotgun (WGS) entry which is preliminary data.</text>
</comment>
<evidence type="ECO:0000313" key="2">
    <source>
        <dbReference type="Proteomes" id="UP000701698"/>
    </source>
</evidence>
<organism evidence="1 2">
    <name type="scientific">candidate division WWE3 bacterium</name>
    <dbReference type="NCBI Taxonomy" id="2053526"/>
    <lineage>
        <taxon>Bacteria</taxon>
        <taxon>Katanobacteria</taxon>
    </lineage>
</organism>
<proteinExistence type="predicted"/>
<dbReference type="EMBL" id="JAGQKX010000103">
    <property type="protein sequence ID" value="MCA9390466.1"/>
    <property type="molecule type" value="Genomic_DNA"/>
</dbReference>
<sequence>MLVFVTIKKRSYVNPLGQFPLECADESEAAIEAAMNPLETAEFGGWVYPVLERHAGEKLLVVENYPTAQIVAGELVAM</sequence>
<dbReference type="Proteomes" id="UP000701698">
    <property type="component" value="Unassembled WGS sequence"/>
</dbReference>